<name>A0A9X1PF64_9BACT</name>
<organism evidence="1 2">
    <name type="scientific">Dyadobacter chenwenxiniae</name>
    <dbReference type="NCBI Taxonomy" id="2906456"/>
    <lineage>
        <taxon>Bacteria</taxon>
        <taxon>Pseudomonadati</taxon>
        <taxon>Bacteroidota</taxon>
        <taxon>Cytophagia</taxon>
        <taxon>Cytophagales</taxon>
        <taxon>Spirosomataceae</taxon>
        <taxon>Dyadobacter</taxon>
    </lineage>
</organism>
<dbReference type="Proteomes" id="UP001139000">
    <property type="component" value="Unassembled WGS sequence"/>
</dbReference>
<gene>
    <name evidence="1" type="ORF">LXM26_01340</name>
</gene>
<dbReference type="AlphaFoldDB" id="A0A9X1PF64"/>
<evidence type="ECO:0000313" key="1">
    <source>
        <dbReference type="EMBL" id="MCF0060120.1"/>
    </source>
</evidence>
<dbReference type="RefSeq" id="WP_234652642.1">
    <property type="nucleotide sequence ID" value="NZ_CP094997.1"/>
</dbReference>
<dbReference type="EMBL" id="JAJTTC010000001">
    <property type="protein sequence ID" value="MCF0060120.1"/>
    <property type="molecule type" value="Genomic_DNA"/>
</dbReference>
<sequence>MVGCATSKDWGLSNNILELNCDSGKRTVDDGEDSTYDFQLTGMVFEYGDEAADNVSAFDFETLAQTKPQPLNQYRLAGKFSGDTVRTFFARIATFRETGSNGEARTYTVGFRVDGVPVLSRQT</sequence>
<reference evidence="1" key="1">
    <citation type="submission" date="2021-12" db="EMBL/GenBank/DDBJ databases">
        <title>Novel species in genus Dyadobacter.</title>
        <authorList>
            <person name="Ma C."/>
        </authorList>
    </citation>
    <scope>NUCLEOTIDE SEQUENCE</scope>
    <source>
        <strain evidence="1">LJ419</strain>
    </source>
</reference>
<comment type="caution">
    <text evidence="1">The sequence shown here is derived from an EMBL/GenBank/DDBJ whole genome shotgun (WGS) entry which is preliminary data.</text>
</comment>
<protein>
    <submittedName>
        <fullName evidence="1">Uncharacterized protein</fullName>
    </submittedName>
</protein>
<accession>A0A9X1PF64</accession>
<proteinExistence type="predicted"/>
<keyword evidence="2" id="KW-1185">Reference proteome</keyword>
<evidence type="ECO:0000313" key="2">
    <source>
        <dbReference type="Proteomes" id="UP001139000"/>
    </source>
</evidence>